<accession>A0ACC0IN62</accession>
<sequence length="151" mass="17447">MARSKRRGRNRRQPSDAEAASQATPGTRSTRARRTRNAPSSSREEPRQTKRRRYKPGTVALREIRFYQKTCKLIIPAAPFIRTVREISNFFAPQIIRWTAEALVAIQEAAEDYLVHLFEDAMLCAIHAKRVTLMKKDWELARRLGGKGQPW</sequence>
<proteinExistence type="predicted"/>
<reference evidence="1 2" key="1">
    <citation type="journal article" date="2022" name="Plant J.">
        <title>Chromosome-level genome of Camellia lanceoleosa provides a valuable resource for understanding genome evolution and self-incompatibility.</title>
        <authorList>
            <person name="Gong W."/>
            <person name="Xiao S."/>
            <person name="Wang L."/>
            <person name="Liao Z."/>
            <person name="Chang Y."/>
            <person name="Mo W."/>
            <person name="Hu G."/>
            <person name="Li W."/>
            <person name="Zhao G."/>
            <person name="Zhu H."/>
            <person name="Hu X."/>
            <person name="Ji K."/>
            <person name="Xiang X."/>
            <person name="Song Q."/>
            <person name="Yuan D."/>
            <person name="Jin S."/>
            <person name="Zhang L."/>
        </authorList>
    </citation>
    <scope>NUCLEOTIDE SEQUENCE [LARGE SCALE GENOMIC DNA]</scope>
    <source>
        <strain evidence="1">SQ_2022a</strain>
    </source>
</reference>
<evidence type="ECO:0000313" key="1">
    <source>
        <dbReference type="EMBL" id="KAI8026782.1"/>
    </source>
</evidence>
<gene>
    <name evidence="1" type="ORF">LOK49_LG02G00158</name>
</gene>
<comment type="caution">
    <text evidence="1">The sequence shown here is derived from an EMBL/GenBank/DDBJ whole genome shotgun (WGS) entry which is preliminary data.</text>
</comment>
<dbReference type="EMBL" id="CM045760">
    <property type="protein sequence ID" value="KAI8026782.1"/>
    <property type="molecule type" value="Genomic_DNA"/>
</dbReference>
<evidence type="ECO:0000313" key="2">
    <source>
        <dbReference type="Proteomes" id="UP001060215"/>
    </source>
</evidence>
<organism evidence="1 2">
    <name type="scientific">Camellia lanceoleosa</name>
    <dbReference type="NCBI Taxonomy" id="1840588"/>
    <lineage>
        <taxon>Eukaryota</taxon>
        <taxon>Viridiplantae</taxon>
        <taxon>Streptophyta</taxon>
        <taxon>Embryophyta</taxon>
        <taxon>Tracheophyta</taxon>
        <taxon>Spermatophyta</taxon>
        <taxon>Magnoliopsida</taxon>
        <taxon>eudicotyledons</taxon>
        <taxon>Gunneridae</taxon>
        <taxon>Pentapetalae</taxon>
        <taxon>asterids</taxon>
        <taxon>Ericales</taxon>
        <taxon>Theaceae</taxon>
        <taxon>Camellia</taxon>
    </lineage>
</organism>
<name>A0ACC0IN62_9ERIC</name>
<dbReference type="Proteomes" id="UP001060215">
    <property type="component" value="Chromosome 3"/>
</dbReference>
<keyword evidence="2" id="KW-1185">Reference proteome</keyword>
<protein>
    <submittedName>
        <fullName evidence="1">Histone H3-like centromeric protein HTR12</fullName>
    </submittedName>
</protein>